<dbReference type="PATRIC" id="fig|294.132.peg.5615"/>
<feature type="signal peptide" evidence="3">
    <location>
        <begin position="1"/>
        <end position="15"/>
    </location>
</feature>
<dbReference type="Pfam" id="PF14870">
    <property type="entry name" value="PSII_BNR"/>
    <property type="match status" value="1"/>
</dbReference>
<dbReference type="InterPro" id="IPR028203">
    <property type="entry name" value="PSII_CF48-like_dom"/>
</dbReference>
<evidence type="ECO:0000256" key="2">
    <source>
        <dbReference type="ARBA" id="ARBA00023276"/>
    </source>
</evidence>
<dbReference type="PANTHER" id="PTHR47199:SF2">
    <property type="entry name" value="PHOTOSYSTEM II STABILITY_ASSEMBLY FACTOR HCF136, CHLOROPLASTIC"/>
    <property type="match status" value="1"/>
</dbReference>
<organism evidence="5 6">
    <name type="scientific">Pseudomonas fluorescens</name>
    <dbReference type="NCBI Taxonomy" id="294"/>
    <lineage>
        <taxon>Bacteria</taxon>
        <taxon>Pseudomonadati</taxon>
        <taxon>Pseudomonadota</taxon>
        <taxon>Gammaproteobacteria</taxon>
        <taxon>Pseudomonadales</taxon>
        <taxon>Pseudomonadaceae</taxon>
        <taxon>Pseudomonas</taxon>
    </lineage>
</organism>
<dbReference type="Proteomes" id="UP000033588">
    <property type="component" value="Unassembled WGS sequence"/>
</dbReference>
<comment type="caution">
    <text evidence="5">The sequence shown here is derived from an EMBL/GenBank/DDBJ whole genome shotgun (WGS) entry which is preliminary data.</text>
</comment>
<gene>
    <name evidence="5" type="ORF">VC35_05220</name>
</gene>
<evidence type="ECO:0000256" key="1">
    <source>
        <dbReference type="ARBA" id="ARBA00022531"/>
    </source>
</evidence>
<keyword evidence="1" id="KW-0602">Photosynthesis</keyword>
<evidence type="ECO:0000256" key="3">
    <source>
        <dbReference type="SAM" id="SignalP"/>
    </source>
</evidence>
<dbReference type="EMBL" id="LACC01000008">
    <property type="protein sequence ID" value="KJZ49399.1"/>
    <property type="molecule type" value="Genomic_DNA"/>
</dbReference>
<dbReference type="PANTHER" id="PTHR47199">
    <property type="entry name" value="PHOTOSYSTEM II STABILITY/ASSEMBLY FACTOR HCF136, CHLOROPLASTIC"/>
    <property type="match status" value="1"/>
</dbReference>
<feature type="domain" description="Photosynthesis system II assembly factor Ycf48/Hcf136-like" evidence="4">
    <location>
        <begin position="62"/>
        <end position="110"/>
    </location>
</feature>
<protein>
    <recommendedName>
        <fullName evidence="4">Photosynthesis system II assembly factor Ycf48/Hcf136-like domain-containing protein</fullName>
    </recommendedName>
</protein>
<feature type="chain" id="PRO_5012113491" description="Photosynthesis system II assembly factor Ycf48/Hcf136-like domain-containing protein" evidence="3">
    <location>
        <begin position="16"/>
        <end position="346"/>
    </location>
</feature>
<proteinExistence type="predicted"/>
<keyword evidence="2" id="KW-0604">Photosystem II</keyword>
<dbReference type="Gene3D" id="2.130.10.10">
    <property type="entry name" value="YVTN repeat-like/Quinoprotein amine dehydrogenase"/>
    <property type="match status" value="2"/>
</dbReference>
<keyword evidence="3" id="KW-0732">Signal</keyword>
<dbReference type="GO" id="GO:0015979">
    <property type="term" value="P:photosynthesis"/>
    <property type="evidence" value="ECO:0007669"/>
    <property type="project" value="UniProtKB-KW"/>
</dbReference>
<name>A0A0F4TZ84_PSEFL</name>
<dbReference type="CDD" id="cd15482">
    <property type="entry name" value="Sialidase_non-viral"/>
    <property type="match status" value="1"/>
</dbReference>
<reference evidence="5 6" key="1">
    <citation type="submission" date="2015-03" db="EMBL/GenBank/DDBJ databases">
        <title>Comparative genomics of Pseudomonas insights into diversity of traits involved in vanlence and defense.</title>
        <authorList>
            <person name="Qin Y."/>
        </authorList>
    </citation>
    <scope>NUCLEOTIDE SEQUENCE [LARGE SCALE GENOMIC DNA]</scope>
    <source>
        <strain evidence="5 6">C8</strain>
    </source>
</reference>
<sequence length="346" mass="36522">MLALALSLSALSVTAKSFVDPLDQPASTVLQAAQKPLRDIVNTGKRLIAVGDNGLIIFSDNQAGTWRQAQVPVSVDFNAVHFADEQHGWAVGHGAVILHSSDGGETWTKQLDGRQLEALVVDYFKNKSGLEPAQAESYLSAILSMSRPGPGQFFMGVWFDESGSNGFAVGPFGLIVGSHDGGKTWQPWNTRIDNNDLLHLTAIGEVGGRLFITGERGHVWSLDPGTGRFSALQTGYEGTLFGITGAQGALLAYGLRGHVFRSADEGHTWSPVKSDLTTGVVAGAALSGRGVVLVSQSAQVAMSRDQGGTFTPLDIQRPSLFSGVVGVSDHQLALVGLNGVTTMNLK</sequence>
<dbReference type="InterPro" id="IPR015943">
    <property type="entry name" value="WD40/YVTN_repeat-like_dom_sf"/>
</dbReference>
<dbReference type="SUPFAM" id="SSF110296">
    <property type="entry name" value="Oligoxyloglucan reducing end-specific cellobiohydrolase"/>
    <property type="match status" value="1"/>
</dbReference>
<dbReference type="AlphaFoldDB" id="A0A0F4TZ84"/>
<evidence type="ECO:0000259" key="4">
    <source>
        <dbReference type="Pfam" id="PF14870"/>
    </source>
</evidence>
<accession>A0A0F4TZ84</accession>
<dbReference type="GO" id="GO:0009523">
    <property type="term" value="C:photosystem II"/>
    <property type="evidence" value="ECO:0007669"/>
    <property type="project" value="UniProtKB-KW"/>
</dbReference>
<evidence type="ECO:0000313" key="6">
    <source>
        <dbReference type="Proteomes" id="UP000033588"/>
    </source>
</evidence>
<evidence type="ECO:0000313" key="5">
    <source>
        <dbReference type="EMBL" id="KJZ49399.1"/>
    </source>
</evidence>